<evidence type="ECO:0000256" key="1">
    <source>
        <dbReference type="SAM" id="MobiDB-lite"/>
    </source>
</evidence>
<reference evidence="3 4" key="1">
    <citation type="submission" date="2020-04" db="EMBL/GenBank/DDBJ databases">
        <title>MicrobeNet Type strains.</title>
        <authorList>
            <person name="Nicholson A.C."/>
        </authorList>
    </citation>
    <scope>NUCLEOTIDE SEQUENCE [LARGE SCALE GENOMIC DNA]</scope>
    <source>
        <strain evidence="3 4">ATCC BAA-277</strain>
    </source>
</reference>
<organism evidence="3 4">
    <name type="scientific">Actinomadura latina</name>
    <dbReference type="NCBI Taxonomy" id="163603"/>
    <lineage>
        <taxon>Bacteria</taxon>
        <taxon>Bacillati</taxon>
        <taxon>Actinomycetota</taxon>
        <taxon>Actinomycetes</taxon>
        <taxon>Streptosporangiales</taxon>
        <taxon>Thermomonosporaceae</taxon>
        <taxon>Actinomadura</taxon>
    </lineage>
</organism>
<keyword evidence="2" id="KW-1133">Transmembrane helix</keyword>
<dbReference type="CDD" id="cd00093">
    <property type="entry name" value="HTH_XRE"/>
    <property type="match status" value="1"/>
</dbReference>
<name>A0A846YRY4_9ACTN</name>
<comment type="caution">
    <text evidence="3">The sequence shown here is derived from an EMBL/GenBank/DDBJ whole genome shotgun (WGS) entry which is preliminary data.</text>
</comment>
<evidence type="ECO:0000313" key="4">
    <source>
        <dbReference type="Proteomes" id="UP000579250"/>
    </source>
</evidence>
<keyword evidence="4" id="KW-1185">Reference proteome</keyword>
<evidence type="ECO:0000256" key="2">
    <source>
        <dbReference type="SAM" id="Phobius"/>
    </source>
</evidence>
<dbReference type="InterPro" id="IPR001387">
    <property type="entry name" value="Cro/C1-type_HTH"/>
</dbReference>
<gene>
    <name evidence="3" type="ORF">HGB48_07485</name>
</gene>
<dbReference type="RefSeq" id="WP_157438319.1">
    <property type="nucleotide sequence ID" value="NZ_JAAXPI010000006.1"/>
</dbReference>
<keyword evidence="2" id="KW-0472">Membrane</keyword>
<dbReference type="Pfam" id="PF13560">
    <property type="entry name" value="HTH_31"/>
    <property type="match status" value="1"/>
</dbReference>
<feature type="compositionally biased region" description="Low complexity" evidence="1">
    <location>
        <begin position="112"/>
        <end position="125"/>
    </location>
</feature>
<keyword evidence="2" id="KW-0812">Transmembrane</keyword>
<feature type="transmembrane region" description="Helical" evidence="2">
    <location>
        <begin position="160"/>
        <end position="184"/>
    </location>
</feature>
<accession>A0A846YRY4</accession>
<proteinExistence type="predicted"/>
<evidence type="ECO:0000313" key="3">
    <source>
        <dbReference type="EMBL" id="NKZ03590.1"/>
    </source>
</evidence>
<feature type="region of interest" description="Disordered" evidence="1">
    <location>
        <begin position="330"/>
        <end position="350"/>
    </location>
</feature>
<feature type="region of interest" description="Disordered" evidence="1">
    <location>
        <begin position="85"/>
        <end position="155"/>
    </location>
</feature>
<dbReference type="Proteomes" id="UP000579250">
    <property type="component" value="Unassembled WGS sequence"/>
</dbReference>
<protein>
    <submittedName>
        <fullName evidence="3">Helix-turn-helix domain-containing protein</fullName>
    </submittedName>
</protein>
<dbReference type="AlphaFoldDB" id="A0A846YRY4"/>
<sequence length="350" mass="36746">MSRSRPPTPLPDGLPEAVRILLTELRGMKEESGYDLRALERKTHASRSSWGRWLSGETWIPADAVRSLADLCGADRRRMEILWEVADQARRPSPGTETASGPPPPHDPDPSPSAEASGAGSSSPGTGRESGAGSSPGAEVPRGAAPSSGAGTGGGKRRRLLFLGAVVACTLAAGTAGVALGATLHGTAEDGGRDQSVSPAGAAPPKVKVITRREAMARTRAWHPHAPNRVPYDQTAGYQGYRTDGSGYASMVLGLPKPGPNSALLEASYCRHIGQSALRPGDLVIKASGGADVREVLIFDKWTSGRHTAYWAYQQRRGYGTDHLVTSEGLAPDSGHHGCRPYNLQDDPVG</sequence>
<dbReference type="EMBL" id="JAAXPI010000006">
    <property type="protein sequence ID" value="NKZ03590.1"/>
    <property type="molecule type" value="Genomic_DNA"/>
</dbReference>